<evidence type="ECO:0000313" key="2">
    <source>
        <dbReference type="Proteomes" id="UP000244912"/>
    </source>
</evidence>
<organism evidence="1 2">
    <name type="scientific">Palleronia abyssalis</name>
    <dbReference type="NCBI Taxonomy" id="1501240"/>
    <lineage>
        <taxon>Bacteria</taxon>
        <taxon>Pseudomonadati</taxon>
        <taxon>Pseudomonadota</taxon>
        <taxon>Alphaproteobacteria</taxon>
        <taxon>Rhodobacterales</taxon>
        <taxon>Roseobacteraceae</taxon>
        <taxon>Palleronia</taxon>
    </lineage>
</organism>
<accession>A0A2R8BY43</accession>
<dbReference type="Pfam" id="PF11994">
    <property type="entry name" value="DUF3489"/>
    <property type="match status" value="1"/>
</dbReference>
<protein>
    <recommendedName>
        <fullName evidence="3">DUF3489 domain-containing protein</fullName>
    </recommendedName>
</protein>
<dbReference type="Proteomes" id="UP000244912">
    <property type="component" value="Unassembled WGS sequence"/>
</dbReference>
<dbReference type="InterPro" id="IPR036390">
    <property type="entry name" value="WH_DNA-bd_sf"/>
</dbReference>
<name>A0A2R8BY43_9RHOB</name>
<dbReference type="InterPro" id="IPR021880">
    <property type="entry name" value="DUF3489"/>
</dbReference>
<dbReference type="RefSeq" id="WP_181375807.1">
    <property type="nucleotide sequence ID" value="NZ_ONZF01000007.1"/>
</dbReference>
<evidence type="ECO:0000313" key="1">
    <source>
        <dbReference type="EMBL" id="SPJ25043.1"/>
    </source>
</evidence>
<gene>
    <name evidence="1" type="ORF">PAA8504_02886</name>
</gene>
<dbReference type="AlphaFoldDB" id="A0A2R8BY43"/>
<keyword evidence="2" id="KW-1185">Reference proteome</keyword>
<proteinExistence type="predicted"/>
<dbReference type="SUPFAM" id="SSF46785">
    <property type="entry name" value="Winged helix' DNA-binding domain"/>
    <property type="match status" value="1"/>
</dbReference>
<reference evidence="1 2" key="1">
    <citation type="submission" date="2018-03" db="EMBL/GenBank/DDBJ databases">
        <authorList>
            <person name="Keele B.F."/>
        </authorList>
    </citation>
    <scope>NUCLEOTIDE SEQUENCE [LARGE SCALE GENOMIC DNA]</scope>
    <source>
        <strain evidence="1 2">CECT 8504</strain>
    </source>
</reference>
<evidence type="ECO:0008006" key="3">
    <source>
        <dbReference type="Google" id="ProtNLM"/>
    </source>
</evidence>
<dbReference type="EMBL" id="ONZF01000007">
    <property type="protein sequence ID" value="SPJ25043.1"/>
    <property type="molecule type" value="Genomic_DNA"/>
</dbReference>
<sequence>MPRKTSTIQTDSDTKPKLSKLGLVRDMLASGTGATLSQLCEATGWQSHSVRAAISNLRKTGCVIERGKAGDGTSLYRITSAPAPAPEGR</sequence>